<feature type="non-terminal residue" evidence="7">
    <location>
        <position position="297"/>
    </location>
</feature>
<evidence type="ECO:0000259" key="6">
    <source>
        <dbReference type="Pfam" id="PF12890"/>
    </source>
</evidence>
<keyword evidence="2" id="KW-0479">Metal-binding</keyword>
<dbReference type="GO" id="GO:0006145">
    <property type="term" value="P:purine nucleobase catabolic process"/>
    <property type="evidence" value="ECO:0007669"/>
    <property type="project" value="TreeGrafter"/>
</dbReference>
<gene>
    <name evidence="7" type="ORF">METZ01_LOCUS330522</name>
</gene>
<sequence length="297" mass="31987">MRSRSLLIRGGRIVDPSQKMDQRGDVLVRDGKIEAVVDRIGVMEGIEQIDVGGHIVAPGLIDLHVHLREPGGEHKETIETGVTAAACGGFTAVCAMPNTDPVVDDPSGIRFVLAQAEKAGRSRVYPLGAISKRQEGEKLAAIGEMVEAGAVGITDDGNPVMDGGLMRRAMEYAKAFDIPVADHPEDLSLSKNGSMNEGLLSTRLGLTGKPNVSEDIHIIRDILLAELIGSRIHLQHVSTAYGVEMIRQAKERGVRVTAEATPHHLVLTDDFVDGYNTNAKMNPPLRTEQDREAVEKG</sequence>
<dbReference type="Pfam" id="PF12890">
    <property type="entry name" value="DHOase"/>
    <property type="match status" value="1"/>
</dbReference>
<dbReference type="InterPro" id="IPR024403">
    <property type="entry name" value="DHOase_cat"/>
</dbReference>
<keyword evidence="4" id="KW-0665">Pyrimidine biosynthesis</keyword>
<evidence type="ECO:0000256" key="3">
    <source>
        <dbReference type="ARBA" id="ARBA00022801"/>
    </source>
</evidence>
<dbReference type="GO" id="GO:0006221">
    <property type="term" value="P:pyrimidine nucleotide biosynthetic process"/>
    <property type="evidence" value="ECO:0007669"/>
    <property type="project" value="UniProtKB-KW"/>
</dbReference>
<dbReference type="InterPro" id="IPR050138">
    <property type="entry name" value="DHOase/Allantoinase_Hydrolase"/>
</dbReference>
<dbReference type="GO" id="GO:0004038">
    <property type="term" value="F:allantoinase activity"/>
    <property type="evidence" value="ECO:0007669"/>
    <property type="project" value="TreeGrafter"/>
</dbReference>
<feature type="region of interest" description="Disordered" evidence="5">
    <location>
        <begin position="278"/>
        <end position="297"/>
    </location>
</feature>
<dbReference type="InterPro" id="IPR011059">
    <property type="entry name" value="Metal-dep_hydrolase_composite"/>
</dbReference>
<dbReference type="CDD" id="cd01317">
    <property type="entry name" value="DHOase_IIa"/>
    <property type="match status" value="1"/>
</dbReference>
<evidence type="ECO:0000256" key="2">
    <source>
        <dbReference type="ARBA" id="ARBA00022723"/>
    </source>
</evidence>
<accession>A0A382PYG3</accession>
<evidence type="ECO:0000256" key="1">
    <source>
        <dbReference type="ARBA" id="ARBA00001947"/>
    </source>
</evidence>
<dbReference type="GO" id="GO:0046872">
    <property type="term" value="F:metal ion binding"/>
    <property type="evidence" value="ECO:0007669"/>
    <property type="project" value="UniProtKB-KW"/>
</dbReference>
<feature type="domain" description="Dihydroorotase catalytic" evidence="6">
    <location>
        <begin position="53"/>
        <end position="239"/>
    </location>
</feature>
<evidence type="ECO:0000313" key="7">
    <source>
        <dbReference type="EMBL" id="SVC77668.1"/>
    </source>
</evidence>
<dbReference type="NCBIfam" id="TIGR00857">
    <property type="entry name" value="pyrC_multi"/>
    <property type="match status" value="1"/>
</dbReference>
<dbReference type="EMBL" id="UINC01110274">
    <property type="protein sequence ID" value="SVC77668.1"/>
    <property type="molecule type" value="Genomic_DNA"/>
</dbReference>
<dbReference type="InterPro" id="IPR032466">
    <property type="entry name" value="Metal_Hydrolase"/>
</dbReference>
<dbReference type="PANTHER" id="PTHR43668">
    <property type="entry name" value="ALLANTOINASE"/>
    <property type="match status" value="1"/>
</dbReference>
<protein>
    <recommendedName>
        <fullName evidence="6">Dihydroorotase catalytic domain-containing protein</fullName>
    </recommendedName>
</protein>
<dbReference type="GO" id="GO:0004151">
    <property type="term" value="F:dihydroorotase activity"/>
    <property type="evidence" value="ECO:0007669"/>
    <property type="project" value="InterPro"/>
</dbReference>
<proteinExistence type="predicted"/>
<keyword evidence="3" id="KW-0378">Hydrolase</keyword>
<feature type="compositionally biased region" description="Basic and acidic residues" evidence="5">
    <location>
        <begin position="287"/>
        <end position="297"/>
    </location>
</feature>
<comment type="cofactor">
    <cofactor evidence="1">
        <name>Zn(2+)</name>
        <dbReference type="ChEBI" id="CHEBI:29105"/>
    </cofactor>
</comment>
<dbReference type="InterPro" id="IPR002195">
    <property type="entry name" value="Dihydroorotase_CS"/>
</dbReference>
<dbReference type="Gene3D" id="3.20.20.140">
    <property type="entry name" value="Metal-dependent hydrolases"/>
    <property type="match status" value="1"/>
</dbReference>
<dbReference type="Gene3D" id="2.30.40.10">
    <property type="entry name" value="Urease, subunit C, domain 1"/>
    <property type="match status" value="1"/>
</dbReference>
<evidence type="ECO:0000256" key="5">
    <source>
        <dbReference type="SAM" id="MobiDB-lite"/>
    </source>
</evidence>
<name>A0A382PYG3_9ZZZZ</name>
<reference evidence="7" key="1">
    <citation type="submission" date="2018-05" db="EMBL/GenBank/DDBJ databases">
        <authorList>
            <person name="Lanie J.A."/>
            <person name="Ng W.-L."/>
            <person name="Kazmierczak K.M."/>
            <person name="Andrzejewski T.M."/>
            <person name="Davidsen T.M."/>
            <person name="Wayne K.J."/>
            <person name="Tettelin H."/>
            <person name="Glass J.I."/>
            <person name="Rusch D."/>
            <person name="Podicherti R."/>
            <person name="Tsui H.-C.T."/>
            <person name="Winkler M.E."/>
        </authorList>
    </citation>
    <scope>NUCLEOTIDE SEQUENCE</scope>
</reference>
<dbReference type="InterPro" id="IPR004722">
    <property type="entry name" value="DHOase"/>
</dbReference>
<dbReference type="PANTHER" id="PTHR43668:SF2">
    <property type="entry name" value="ALLANTOINASE"/>
    <property type="match status" value="1"/>
</dbReference>
<dbReference type="GO" id="GO:0005737">
    <property type="term" value="C:cytoplasm"/>
    <property type="evidence" value="ECO:0007669"/>
    <property type="project" value="TreeGrafter"/>
</dbReference>
<evidence type="ECO:0000256" key="4">
    <source>
        <dbReference type="ARBA" id="ARBA00022975"/>
    </source>
</evidence>
<dbReference type="SUPFAM" id="SSF51556">
    <property type="entry name" value="Metallo-dependent hydrolases"/>
    <property type="match status" value="1"/>
</dbReference>
<dbReference type="SUPFAM" id="SSF51338">
    <property type="entry name" value="Composite domain of metallo-dependent hydrolases"/>
    <property type="match status" value="1"/>
</dbReference>
<organism evidence="7">
    <name type="scientific">marine metagenome</name>
    <dbReference type="NCBI Taxonomy" id="408172"/>
    <lineage>
        <taxon>unclassified sequences</taxon>
        <taxon>metagenomes</taxon>
        <taxon>ecological metagenomes</taxon>
    </lineage>
</organism>
<dbReference type="AlphaFoldDB" id="A0A382PYG3"/>
<dbReference type="PROSITE" id="PS00482">
    <property type="entry name" value="DIHYDROOROTASE_1"/>
    <property type="match status" value="1"/>
</dbReference>